<keyword evidence="3" id="KW-1185">Reference proteome</keyword>
<comment type="caution">
    <text evidence="2">The sequence shown here is derived from an EMBL/GenBank/DDBJ whole genome shotgun (WGS) entry which is preliminary data.</text>
</comment>
<feature type="transmembrane region" description="Helical" evidence="1">
    <location>
        <begin position="82"/>
        <end position="115"/>
    </location>
</feature>
<evidence type="ECO:0000313" key="2">
    <source>
        <dbReference type="EMBL" id="KAF7303884.1"/>
    </source>
</evidence>
<dbReference type="RefSeq" id="XP_037220856.1">
    <property type="nucleotide sequence ID" value="XM_037362935.1"/>
</dbReference>
<feature type="transmembrane region" description="Helical" evidence="1">
    <location>
        <begin position="201"/>
        <end position="220"/>
    </location>
</feature>
<organism evidence="2 3">
    <name type="scientific">Mycena indigotica</name>
    <dbReference type="NCBI Taxonomy" id="2126181"/>
    <lineage>
        <taxon>Eukaryota</taxon>
        <taxon>Fungi</taxon>
        <taxon>Dikarya</taxon>
        <taxon>Basidiomycota</taxon>
        <taxon>Agaricomycotina</taxon>
        <taxon>Agaricomycetes</taxon>
        <taxon>Agaricomycetidae</taxon>
        <taxon>Agaricales</taxon>
        <taxon>Marasmiineae</taxon>
        <taxon>Mycenaceae</taxon>
        <taxon>Mycena</taxon>
    </lineage>
</organism>
<feature type="transmembrane region" description="Helical" evidence="1">
    <location>
        <begin position="136"/>
        <end position="156"/>
    </location>
</feature>
<dbReference type="Proteomes" id="UP000636479">
    <property type="component" value="Unassembled WGS sequence"/>
</dbReference>
<dbReference type="EMBL" id="JACAZF010000005">
    <property type="protein sequence ID" value="KAF7303884.1"/>
    <property type="molecule type" value="Genomic_DNA"/>
</dbReference>
<proteinExistence type="predicted"/>
<keyword evidence="1" id="KW-1133">Transmembrane helix</keyword>
<keyword evidence="1" id="KW-0812">Transmembrane</keyword>
<reference evidence="2" key="1">
    <citation type="submission" date="2020-05" db="EMBL/GenBank/DDBJ databases">
        <title>Mycena genomes resolve the evolution of fungal bioluminescence.</title>
        <authorList>
            <person name="Tsai I.J."/>
        </authorList>
    </citation>
    <scope>NUCLEOTIDE SEQUENCE</scope>
    <source>
        <strain evidence="2">171206Taipei</strain>
    </source>
</reference>
<dbReference type="GeneID" id="59345451"/>
<sequence length="247" mass="27182">MKPQEGSCDPMQPFLRRLPKDLPLGVARLLALVLVEIFAIVAGGLCLKIWTKHHKWQVLLNEHLPTGVSATLEYNDVKTTSIVLFVTTHLVTVVVGKSLLLIVHDIFGILPKFVLRRLPNVGEPLSSYTLPHQATALFFSVVFLFIAAAFHMNVVFNRSGTVAFGHGSTELPSSDLDLILRELGISLPYKDVEYIRVSGELAPPAVLFGIIAVVVTIVAWHRHRKVDAGLVESEIEKNIVVDIIGNS</sequence>
<protein>
    <submittedName>
        <fullName evidence="2">Uncharacterized protein</fullName>
    </submittedName>
</protein>
<name>A0A8H6W360_9AGAR</name>
<dbReference type="AlphaFoldDB" id="A0A8H6W360"/>
<accession>A0A8H6W360</accession>
<evidence type="ECO:0000256" key="1">
    <source>
        <dbReference type="SAM" id="Phobius"/>
    </source>
</evidence>
<dbReference type="OrthoDB" id="2560085at2759"/>
<evidence type="ECO:0000313" key="3">
    <source>
        <dbReference type="Proteomes" id="UP000636479"/>
    </source>
</evidence>
<feature type="transmembrane region" description="Helical" evidence="1">
    <location>
        <begin position="26"/>
        <end position="50"/>
    </location>
</feature>
<keyword evidence="1" id="KW-0472">Membrane</keyword>
<gene>
    <name evidence="2" type="ORF">MIND_00618500</name>
</gene>